<feature type="region of interest" description="Disordered" evidence="1">
    <location>
        <begin position="307"/>
        <end position="390"/>
    </location>
</feature>
<comment type="caution">
    <text evidence="3">The sequence shown here is derived from an EMBL/GenBank/DDBJ whole genome shotgun (WGS) entry which is preliminary data.</text>
</comment>
<name>A0AAW1RQT7_9CHLO</name>
<evidence type="ECO:0000256" key="1">
    <source>
        <dbReference type="SAM" id="MobiDB-lite"/>
    </source>
</evidence>
<feature type="compositionally biased region" description="Low complexity" evidence="1">
    <location>
        <begin position="371"/>
        <end position="381"/>
    </location>
</feature>
<feature type="compositionally biased region" description="Low complexity" evidence="1">
    <location>
        <begin position="55"/>
        <end position="64"/>
    </location>
</feature>
<feature type="compositionally biased region" description="Low complexity" evidence="1">
    <location>
        <begin position="72"/>
        <end position="84"/>
    </location>
</feature>
<feature type="compositionally biased region" description="Low complexity" evidence="1">
    <location>
        <begin position="144"/>
        <end position="175"/>
    </location>
</feature>
<dbReference type="InterPro" id="IPR045107">
    <property type="entry name" value="SAC3/GANP/THP3"/>
</dbReference>
<dbReference type="Proteomes" id="UP001438707">
    <property type="component" value="Unassembled WGS sequence"/>
</dbReference>
<feature type="domain" description="SAC3/GANP/THP3 conserved" evidence="2">
    <location>
        <begin position="496"/>
        <end position="710"/>
    </location>
</feature>
<sequence>MEYPAQPSTATFTGWQGAQPGFYAGYSTPAYQSSAYPGYYHGHGVFDYQNYANGQQAAQQASEAPPAPEEAPPGAEEPAQAQQPISTAPAEVQAPYNTQHPWVQHTPQQQHAWNAYYAQQWGQHVNAQPGAIAYPQGTYSTEQPSAYSSPAPAAAAAHPQIPPTWSKPAATPSPAAAIRPAPITAKPAAPQSAINFTIKPQMAKPKKPAATNGAHYPNAAAAAASGVASKPAYTQVAAASAAPSKAWPPPLRAYVERAFGVKTTDAERLLLNVKLKEIITKAEETGECWTRNWDVFPLPSLTEPVSTVIPGPPKLPEKATPPRPAARWGPVPAAASTSFKSQACSDSGSEYSQAPGRPGHRRSRRSRSRSRSLSLDPSSRPLTKKQKKRAAAEVAKSAAKVKANFTIKGKKANKPNVWKRATSEDADDVVLDEGELRRRQQRDRRFQSSARAAAAAAAATIPNFDVMRLKELKSDAGGAEQRFDDKVIKGTCQKLEKSYFRLTAAPDPSVVRPLPVLKSALSKLVASLRDGSATYFYALDQFKGMRQDLTVQHIHDEVAAQVYEAHARAALEYGDMAEYNQCQQQLETLHKSGVKGCEQEFLACRLLYQSAHSKHGEATALLATLQAAVDQAQPSREVLHAISVCEAMQAHNYRACFKLYASAPRMGRALMDIAYPNLRFDALRMLCEGFRPTLSVSHAARLLGFVASTSQPDLQEQHQEIPPGSSQPQFSGKHAAAADAQMGEAACLAWLTSCQAVITSSPGAIGAPSNSQALDCKACVGKLVMPQVEAVTHGDVNLALDDFMTHAE</sequence>
<dbReference type="PANTHER" id="PTHR12436:SF4">
    <property type="entry name" value="LEUKOCYTE RECEPTOR CLUSTER MEMBER 8"/>
    <property type="match status" value="1"/>
</dbReference>
<evidence type="ECO:0000313" key="4">
    <source>
        <dbReference type="Proteomes" id="UP001438707"/>
    </source>
</evidence>
<feature type="compositionally biased region" description="Basic residues" evidence="1">
    <location>
        <begin position="358"/>
        <end position="370"/>
    </location>
</feature>
<dbReference type="Pfam" id="PF03399">
    <property type="entry name" value="SAC3_GANP"/>
    <property type="match status" value="1"/>
</dbReference>
<dbReference type="Gene3D" id="1.25.40.990">
    <property type="match status" value="1"/>
</dbReference>
<gene>
    <name evidence="3" type="ORF">WJX74_009622</name>
</gene>
<accession>A0AAW1RQT7</accession>
<dbReference type="AlphaFoldDB" id="A0AAW1RQT7"/>
<evidence type="ECO:0000313" key="3">
    <source>
        <dbReference type="EMBL" id="KAK9835858.1"/>
    </source>
</evidence>
<feature type="region of interest" description="Disordered" evidence="1">
    <location>
        <begin position="136"/>
        <end position="175"/>
    </location>
</feature>
<dbReference type="EMBL" id="JALJOS010000008">
    <property type="protein sequence ID" value="KAK9835858.1"/>
    <property type="molecule type" value="Genomic_DNA"/>
</dbReference>
<feature type="region of interest" description="Disordered" evidence="1">
    <location>
        <begin position="713"/>
        <end position="735"/>
    </location>
</feature>
<keyword evidence="4" id="KW-1185">Reference proteome</keyword>
<protein>
    <recommendedName>
        <fullName evidence="2">SAC3/GANP/THP3 conserved domain-containing protein</fullName>
    </recommendedName>
</protein>
<feature type="compositionally biased region" description="Pro residues" evidence="1">
    <location>
        <begin position="310"/>
        <end position="324"/>
    </location>
</feature>
<reference evidence="3 4" key="1">
    <citation type="journal article" date="2024" name="Nat. Commun.">
        <title>Phylogenomics reveals the evolutionary origins of lichenization in chlorophyte algae.</title>
        <authorList>
            <person name="Puginier C."/>
            <person name="Libourel C."/>
            <person name="Otte J."/>
            <person name="Skaloud P."/>
            <person name="Haon M."/>
            <person name="Grisel S."/>
            <person name="Petersen M."/>
            <person name="Berrin J.G."/>
            <person name="Delaux P.M."/>
            <person name="Dal Grande F."/>
            <person name="Keller J."/>
        </authorList>
    </citation>
    <scope>NUCLEOTIDE SEQUENCE [LARGE SCALE GENOMIC DNA]</scope>
    <source>
        <strain evidence="3 4">SAG 2145</strain>
    </source>
</reference>
<feature type="region of interest" description="Disordered" evidence="1">
    <location>
        <begin position="55"/>
        <end position="88"/>
    </location>
</feature>
<feature type="compositionally biased region" description="Polar residues" evidence="1">
    <location>
        <begin position="335"/>
        <end position="352"/>
    </location>
</feature>
<dbReference type="GO" id="GO:0005634">
    <property type="term" value="C:nucleus"/>
    <property type="evidence" value="ECO:0007669"/>
    <property type="project" value="TreeGrafter"/>
</dbReference>
<proteinExistence type="predicted"/>
<dbReference type="InterPro" id="IPR005062">
    <property type="entry name" value="SAC3/GANP/THP3_conserved"/>
</dbReference>
<evidence type="ECO:0000259" key="2">
    <source>
        <dbReference type="Pfam" id="PF03399"/>
    </source>
</evidence>
<dbReference type="PANTHER" id="PTHR12436">
    <property type="entry name" value="80 KDA MCM3-ASSOCIATED PROTEIN"/>
    <property type="match status" value="1"/>
</dbReference>
<organism evidence="3 4">
    <name type="scientific">Apatococcus lobatus</name>
    <dbReference type="NCBI Taxonomy" id="904363"/>
    <lineage>
        <taxon>Eukaryota</taxon>
        <taxon>Viridiplantae</taxon>
        <taxon>Chlorophyta</taxon>
        <taxon>core chlorophytes</taxon>
        <taxon>Trebouxiophyceae</taxon>
        <taxon>Chlorellales</taxon>
        <taxon>Chlorellaceae</taxon>
        <taxon>Apatococcus</taxon>
    </lineage>
</organism>